<name>A0A5C2SE19_9APHY</name>
<proteinExistence type="predicted"/>
<dbReference type="Proteomes" id="UP000313359">
    <property type="component" value="Unassembled WGS sequence"/>
</dbReference>
<feature type="region of interest" description="Disordered" evidence="1">
    <location>
        <begin position="129"/>
        <end position="155"/>
    </location>
</feature>
<evidence type="ECO:0000256" key="1">
    <source>
        <dbReference type="SAM" id="MobiDB-lite"/>
    </source>
</evidence>
<gene>
    <name evidence="2" type="ORF">L227DRAFT_47230</name>
</gene>
<feature type="region of interest" description="Disordered" evidence="1">
    <location>
        <begin position="48"/>
        <end position="69"/>
    </location>
</feature>
<protein>
    <submittedName>
        <fullName evidence="2">Uncharacterized protein</fullName>
    </submittedName>
</protein>
<sequence>MFGVYLMIQNERQFRDGTVRDQRKDRTTAASQEDLSLATRRRMRWQANAGANAGARTEPCKYSPTSSTRPLPTPLLWPHVAALLGRRHHFTLFDSSSSTLRDQISSPPRGMSEAACLLSLCNAVTSRANRGLDSRRERVHAPSSRIRPEIYPQSR</sequence>
<evidence type="ECO:0000313" key="2">
    <source>
        <dbReference type="EMBL" id="RPD62022.1"/>
    </source>
</evidence>
<accession>A0A5C2SE19</accession>
<dbReference type="AlphaFoldDB" id="A0A5C2SE19"/>
<dbReference type="EMBL" id="ML122260">
    <property type="protein sequence ID" value="RPD62022.1"/>
    <property type="molecule type" value="Genomic_DNA"/>
</dbReference>
<reference evidence="2" key="1">
    <citation type="journal article" date="2018" name="Genome Biol. Evol.">
        <title>Genomics and development of Lentinus tigrinus, a white-rot wood-decaying mushroom with dimorphic fruiting bodies.</title>
        <authorList>
            <person name="Wu B."/>
            <person name="Xu Z."/>
            <person name="Knudson A."/>
            <person name="Carlson A."/>
            <person name="Chen N."/>
            <person name="Kovaka S."/>
            <person name="LaButti K."/>
            <person name="Lipzen A."/>
            <person name="Pennachio C."/>
            <person name="Riley R."/>
            <person name="Schakwitz W."/>
            <person name="Umezawa K."/>
            <person name="Ohm R.A."/>
            <person name="Grigoriev I.V."/>
            <person name="Nagy L.G."/>
            <person name="Gibbons J."/>
            <person name="Hibbett D."/>
        </authorList>
    </citation>
    <scope>NUCLEOTIDE SEQUENCE [LARGE SCALE GENOMIC DNA]</scope>
    <source>
        <strain evidence="2">ALCF2SS1-6</strain>
    </source>
</reference>
<organism evidence="2 3">
    <name type="scientific">Lentinus tigrinus ALCF2SS1-6</name>
    <dbReference type="NCBI Taxonomy" id="1328759"/>
    <lineage>
        <taxon>Eukaryota</taxon>
        <taxon>Fungi</taxon>
        <taxon>Dikarya</taxon>
        <taxon>Basidiomycota</taxon>
        <taxon>Agaricomycotina</taxon>
        <taxon>Agaricomycetes</taxon>
        <taxon>Polyporales</taxon>
        <taxon>Polyporaceae</taxon>
        <taxon>Lentinus</taxon>
    </lineage>
</organism>
<feature type="compositionally biased region" description="Basic and acidic residues" evidence="1">
    <location>
        <begin position="130"/>
        <end position="140"/>
    </location>
</feature>
<evidence type="ECO:0000313" key="3">
    <source>
        <dbReference type="Proteomes" id="UP000313359"/>
    </source>
</evidence>
<keyword evidence="3" id="KW-1185">Reference proteome</keyword>